<gene>
    <name evidence="1" type="ORF">ACFS5J_12330</name>
</gene>
<organism evidence="1 2">
    <name type="scientific">Flavobacterium chuncheonense</name>
    <dbReference type="NCBI Taxonomy" id="2026653"/>
    <lineage>
        <taxon>Bacteria</taxon>
        <taxon>Pseudomonadati</taxon>
        <taxon>Bacteroidota</taxon>
        <taxon>Flavobacteriia</taxon>
        <taxon>Flavobacteriales</taxon>
        <taxon>Flavobacteriaceae</taxon>
        <taxon>Flavobacterium</taxon>
    </lineage>
</organism>
<feature type="non-terminal residue" evidence="1">
    <location>
        <position position="136"/>
    </location>
</feature>
<reference evidence="2" key="1">
    <citation type="journal article" date="2019" name="Int. J. Syst. Evol. Microbiol.">
        <title>The Global Catalogue of Microorganisms (GCM) 10K type strain sequencing project: providing services to taxonomists for standard genome sequencing and annotation.</title>
        <authorList>
            <consortium name="The Broad Institute Genomics Platform"/>
            <consortium name="The Broad Institute Genome Sequencing Center for Infectious Disease"/>
            <person name="Wu L."/>
            <person name="Ma J."/>
        </authorList>
    </citation>
    <scope>NUCLEOTIDE SEQUENCE [LARGE SCALE GENOMIC DNA]</scope>
    <source>
        <strain evidence="2">KCTC 22671</strain>
    </source>
</reference>
<dbReference type="Proteomes" id="UP001597534">
    <property type="component" value="Unassembled WGS sequence"/>
</dbReference>
<keyword evidence="2" id="KW-1185">Reference proteome</keyword>
<accession>A0ABW5YQC0</accession>
<proteinExistence type="predicted"/>
<comment type="caution">
    <text evidence="1">The sequence shown here is derived from an EMBL/GenBank/DDBJ whole genome shotgun (WGS) entry which is preliminary data.</text>
</comment>
<sequence>MRTVEEIRANYKKFTDSKIEDLAKNESRSLRREILSVLKDEIIERNLDPNLITWVDAENNLLTELEKKNLKEKIKHLPCPTCSKKNGELKGYEISTVVSYLIYCDDKTEIKITCKDCAKKYKLNSILKTIFLGWWS</sequence>
<protein>
    <submittedName>
        <fullName evidence="1">Uncharacterized protein</fullName>
    </submittedName>
</protein>
<evidence type="ECO:0000313" key="2">
    <source>
        <dbReference type="Proteomes" id="UP001597534"/>
    </source>
</evidence>
<evidence type="ECO:0000313" key="1">
    <source>
        <dbReference type="EMBL" id="MFD2892798.1"/>
    </source>
</evidence>
<name>A0ABW5YQC0_9FLAO</name>
<dbReference type="EMBL" id="JBHUPC010000019">
    <property type="protein sequence ID" value="MFD2892798.1"/>
    <property type="molecule type" value="Genomic_DNA"/>
</dbReference>